<dbReference type="SUPFAM" id="SSF54106">
    <property type="entry name" value="LysM domain"/>
    <property type="match status" value="3"/>
</dbReference>
<feature type="region of interest" description="Disordered" evidence="5">
    <location>
        <begin position="1"/>
        <end position="30"/>
    </location>
</feature>
<dbReference type="InterPro" id="IPR018392">
    <property type="entry name" value="LysM"/>
</dbReference>
<evidence type="ECO:0000313" key="8">
    <source>
        <dbReference type="Proteomes" id="UP001175261"/>
    </source>
</evidence>
<keyword evidence="2" id="KW-0732">Signal</keyword>
<evidence type="ECO:0000256" key="3">
    <source>
        <dbReference type="ARBA" id="ARBA00023026"/>
    </source>
</evidence>
<sequence>MTSISSTRTSLQTSTTAAAGNGIETPEPVHNGNVDNCNSFHLVAHGDSCATIASKYNINIANIISWNGLNSGCTNLWRDTFACISTIVFGAPTTSAGPLRPPPQPTTEAGSAIATPTPIQPGMVQNCNRVHLIKDTTTCQGIADYNKITIADFFEWNTGINKACTNLWLGTYACAGVFGSKPVLSTTTKPATTTTTTTEAGNGIATPSPIQPGMVDNCNKFHLVRDTTTCQGIGNYNKIAINDFYKWNKGINKACTNLWLGAYACAGVVGSKPFTTTKPMSTTTTQPSNGVATPSPILPGMVSNCNKFHLVRSTTTCQGIIDYNKITTTNFRNWNTGINSGCTNLLLGYYACAGVIGGSAPPPTTTKPSTVATPTPIQAGMTKGCTKFHYVRSTTTCQGILDYNKISLAKFVKWNPAVKSDCSNLWANTHACVAGP</sequence>
<proteinExistence type="inferred from homology"/>
<dbReference type="GO" id="GO:0008061">
    <property type="term" value="F:chitin binding"/>
    <property type="evidence" value="ECO:0007669"/>
    <property type="project" value="UniProtKB-KW"/>
</dbReference>
<reference evidence="7" key="1">
    <citation type="submission" date="2022-10" db="EMBL/GenBank/DDBJ databases">
        <title>Determination and structural analysis of whole genome sequence of Sarocladium strictum F4-1.</title>
        <authorList>
            <person name="Hu L."/>
            <person name="Jiang Y."/>
        </authorList>
    </citation>
    <scope>NUCLEOTIDE SEQUENCE</scope>
    <source>
        <strain evidence="7">F4-1</strain>
    </source>
</reference>
<dbReference type="Proteomes" id="UP001175261">
    <property type="component" value="Unassembled WGS sequence"/>
</dbReference>
<comment type="caution">
    <text evidence="7">The sequence shown here is derived from an EMBL/GenBank/DDBJ whole genome shotgun (WGS) entry which is preliminary data.</text>
</comment>
<dbReference type="EMBL" id="JAPDFR010000011">
    <property type="protein sequence ID" value="KAK0382650.1"/>
    <property type="molecule type" value="Genomic_DNA"/>
</dbReference>
<keyword evidence="3" id="KW-0843">Virulence</keyword>
<dbReference type="PANTHER" id="PTHR34997:SF2">
    <property type="entry name" value="LYSM DOMAIN-CONTAINING PROTEIN-RELATED"/>
    <property type="match status" value="1"/>
</dbReference>
<dbReference type="CDD" id="cd00118">
    <property type="entry name" value="LysM"/>
    <property type="match status" value="2"/>
</dbReference>
<evidence type="ECO:0000259" key="6">
    <source>
        <dbReference type="PROSITE" id="PS51782"/>
    </source>
</evidence>
<dbReference type="Gene3D" id="3.10.350.10">
    <property type="entry name" value="LysM domain"/>
    <property type="match status" value="5"/>
</dbReference>
<protein>
    <recommendedName>
        <fullName evidence="6">LysM domain-containing protein</fullName>
    </recommendedName>
</protein>
<evidence type="ECO:0000256" key="5">
    <source>
        <dbReference type="SAM" id="MobiDB-lite"/>
    </source>
</evidence>
<comment type="similarity">
    <text evidence="4">Belongs to the secreted LysM effector family.</text>
</comment>
<feature type="compositionally biased region" description="Low complexity" evidence="5">
    <location>
        <begin position="1"/>
        <end position="16"/>
    </location>
</feature>
<feature type="domain" description="LysM" evidence="6">
    <location>
        <begin position="129"/>
        <end position="175"/>
    </location>
</feature>
<dbReference type="AlphaFoldDB" id="A0AA39G8K8"/>
<feature type="domain" description="LysM" evidence="6">
    <location>
        <begin position="307"/>
        <end position="353"/>
    </location>
</feature>
<dbReference type="Pfam" id="PF01476">
    <property type="entry name" value="LysM"/>
    <property type="match status" value="1"/>
</dbReference>
<evidence type="ECO:0000256" key="2">
    <source>
        <dbReference type="ARBA" id="ARBA00022729"/>
    </source>
</evidence>
<evidence type="ECO:0000256" key="4">
    <source>
        <dbReference type="ARBA" id="ARBA00044955"/>
    </source>
</evidence>
<feature type="domain" description="LysM" evidence="6">
    <location>
        <begin position="387"/>
        <end position="433"/>
    </location>
</feature>
<dbReference type="PROSITE" id="PS51782">
    <property type="entry name" value="LYSM"/>
    <property type="match status" value="5"/>
</dbReference>
<dbReference type="SMART" id="SM00257">
    <property type="entry name" value="LysM"/>
    <property type="match status" value="3"/>
</dbReference>
<gene>
    <name evidence="7" type="ORF">NLU13_9956</name>
</gene>
<dbReference type="InterPro" id="IPR052210">
    <property type="entry name" value="LysM1-like"/>
</dbReference>
<name>A0AA39G8K8_SARSR</name>
<dbReference type="InterPro" id="IPR036779">
    <property type="entry name" value="LysM_dom_sf"/>
</dbReference>
<evidence type="ECO:0000256" key="1">
    <source>
        <dbReference type="ARBA" id="ARBA00022669"/>
    </source>
</evidence>
<keyword evidence="1" id="KW-0147">Chitin-binding</keyword>
<dbReference type="PANTHER" id="PTHR34997">
    <property type="entry name" value="AM15"/>
    <property type="match status" value="1"/>
</dbReference>
<evidence type="ECO:0000313" key="7">
    <source>
        <dbReference type="EMBL" id="KAK0382650.1"/>
    </source>
</evidence>
<organism evidence="7 8">
    <name type="scientific">Sarocladium strictum</name>
    <name type="common">Black bundle disease fungus</name>
    <name type="synonym">Acremonium strictum</name>
    <dbReference type="NCBI Taxonomy" id="5046"/>
    <lineage>
        <taxon>Eukaryota</taxon>
        <taxon>Fungi</taxon>
        <taxon>Dikarya</taxon>
        <taxon>Ascomycota</taxon>
        <taxon>Pezizomycotina</taxon>
        <taxon>Sordariomycetes</taxon>
        <taxon>Hypocreomycetidae</taxon>
        <taxon>Hypocreales</taxon>
        <taxon>Sarocladiaceae</taxon>
        <taxon>Sarocladium</taxon>
    </lineage>
</organism>
<keyword evidence="8" id="KW-1185">Reference proteome</keyword>
<feature type="domain" description="LysM" evidence="6">
    <location>
        <begin position="39"/>
        <end position="84"/>
    </location>
</feature>
<accession>A0AA39G8K8</accession>
<feature type="domain" description="LysM" evidence="6">
    <location>
        <begin position="220"/>
        <end position="266"/>
    </location>
</feature>